<dbReference type="InterPro" id="IPR025660">
    <property type="entry name" value="Pept_his_AS"/>
</dbReference>
<evidence type="ECO:0000256" key="5">
    <source>
        <dbReference type="ARBA" id="ARBA00022807"/>
    </source>
</evidence>
<protein>
    <recommendedName>
        <fullName evidence="9">Cathepsin B-like cysteine proteinase</fullName>
    </recommendedName>
</protein>
<keyword evidence="7" id="KW-1015">Disulfide bond</keyword>
<evidence type="ECO:0000259" key="11">
    <source>
        <dbReference type="SMART" id="SM00645"/>
    </source>
</evidence>
<evidence type="ECO:0000313" key="13">
    <source>
        <dbReference type="Proteomes" id="UP001497525"/>
    </source>
</evidence>
<keyword evidence="5" id="KW-0788">Thiol protease</keyword>
<evidence type="ECO:0000313" key="12">
    <source>
        <dbReference type="EMBL" id="CAL5136442.1"/>
    </source>
</evidence>
<keyword evidence="3 10" id="KW-0732">Signal</keyword>
<keyword evidence="6" id="KW-0865">Zymogen</keyword>
<dbReference type="PRINTS" id="PR00705">
    <property type="entry name" value="PAPAIN"/>
</dbReference>
<dbReference type="InterPro" id="IPR038765">
    <property type="entry name" value="Papain-like_cys_pep_sf"/>
</dbReference>
<dbReference type="PANTHER" id="PTHR12411">
    <property type="entry name" value="CYSTEINE PROTEASE FAMILY C1-RELATED"/>
    <property type="match status" value="1"/>
</dbReference>
<evidence type="ECO:0000256" key="1">
    <source>
        <dbReference type="ARBA" id="ARBA00008455"/>
    </source>
</evidence>
<dbReference type="Proteomes" id="UP001497525">
    <property type="component" value="Unassembled WGS sequence"/>
</dbReference>
<dbReference type="GO" id="GO:0006508">
    <property type="term" value="P:proteolysis"/>
    <property type="evidence" value="ECO:0007669"/>
    <property type="project" value="UniProtKB-KW"/>
</dbReference>
<keyword evidence="2" id="KW-0645">Protease</keyword>
<reference evidence="12" key="1">
    <citation type="submission" date="2024-06" db="EMBL/GenBank/DDBJ databases">
        <authorList>
            <person name="Liu X."/>
            <person name="Lenzi L."/>
            <person name="Haldenby T S."/>
            <person name="Uol C."/>
        </authorList>
    </citation>
    <scope>NUCLEOTIDE SEQUENCE</scope>
</reference>
<dbReference type="PROSITE" id="PS00139">
    <property type="entry name" value="THIOL_PROTEASE_CYS"/>
    <property type="match status" value="1"/>
</dbReference>
<dbReference type="InterPro" id="IPR013128">
    <property type="entry name" value="Peptidase_C1A"/>
</dbReference>
<evidence type="ECO:0000256" key="8">
    <source>
        <dbReference type="ARBA" id="ARBA00055576"/>
    </source>
</evidence>
<evidence type="ECO:0000256" key="6">
    <source>
        <dbReference type="ARBA" id="ARBA00023145"/>
    </source>
</evidence>
<dbReference type="GO" id="GO:0008234">
    <property type="term" value="F:cysteine-type peptidase activity"/>
    <property type="evidence" value="ECO:0007669"/>
    <property type="project" value="UniProtKB-KW"/>
</dbReference>
<feature type="domain" description="Peptidase C1A papain C-terminal" evidence="11">
    <location>
        <begin position="81"/>
        <end position="329"/>
    </location>
</feature>
<evidence type="ECO:0000256" key="3">
    <source>
        <dbReference type="ARBA" id="ARBA00022729"/>
    </source>
</evidence>
<dbReference type="InterPro" id="IPR000169">
    <property type="entry name" value="Pept_cys_AS"/>
</dbReference>
<evidence type="ECO:0000256" key="2">
    <source>
        <dbReference type="ARBA" id="ARBA00022670"/>
    </source>
</evidence>
<keyword evidence="4" id="KW-0378">Hydrolase</keyword>
<organism evidence="12 13">
    <name type="scientific">Calicophoron daubneyi</name>
    <name type="common">Rumen fluke</name>
    <name type="synonym">Paramphistomum daubneyi</name>
    <dbReference type="NCBI Taxonomy" id="300641"/>
    <lineage>
        <taxon>Eukaryota</taxon>
        <taxon>Metazoa</taxon>
        <taxon>Spiralia</taxon>
        <taxon>Lophotrochozoa</taxon>
        <taxon>Platyhelminthes</taxon>
        <taxon>Trematoda</taxon>
        <taxon>Digenea</taxon>
        <taxon>Plagiorchiida</taxon>
        <taxon>Pronocephalata</taxon>
        <taxon>Paramphistomoidea</taxon>
        <taxon>Paramphistomidae</taxon>
        <taxon>Calicophoron</taxon>
    </lineage>
</organism>
<evidence type="ECO:0000256" key="9">
    <source>
        <dbReference type="ARBA" id="ARBA00073107"/>
    </source>
</evidence>
<dbReference type="PROSITE" id="PS00639">
    <property type="entry name" value="THIOL_PROTEASE_HIS"/>
    <property type="match status" value="1"/>
</dbReference>
<comment type="function">
    <text evidence="8">Thiol protease. Has a role as a digestive enzyme.</text>
</comment>
<sequence length="362" mass="41020">MRTLWLLVISCSVIFSVSTLSGERVVEHVDLKTGAKWLGRKSSRFGSVNEMRMLLGARLNPPDVRKKYPVVDRRPENGKELPDEFDARKQWPNCKSIGMIRDQSKCGSCWAVAAASTMSDHYCIQTGKSVLLSETDLLSCCKTCGYGCEGGRDIQCWDYWNKTGLVTGSGQDCEGCRCYPFMKCGHHGRKGGYPDCPKESYSTPKCENKCRDGYPKKFADDKIFGNAGYFVAKNEKTIMSEIMLNGPVHASFAVYEDFVDYDSGVYFHSHGKLLGYHAIRIIGWGHDRDVPYWVIANSWNEKWGENGTFRMLRGSNECRIEEDVVSNSIIPPFHQNQYFPSFCLCLSIFFLNEISLAYLHHT</sequence>
<name>A0AAV2TJ99_CALDB</name>
<feature type="signal peptide" evidence="10">
    <location>
        <begin position="1"/>
        <end position="19"/>
    </location>
</feature>
<comment type="caution">
    <text evidence="12">The sequence shown here is derived from an EMBL/GenBank/DDBJ whole genome shotgun (WGS) entry which is preliminary data.</text>
</comment>
<feature type="chain" id="PRO_5043875702" description="Cathepsin B-like cysteine proteinase" evidence="10">
    <location>
        <begin position="20"/>
        <end position="362"/>
    </location>
</feature>
<gene>
    <name evidence="12" type="ORF">CDAUBV1_LOCUS10533</name>
</gene>
<comment type="similarity">
    <text evidence="1">Belongs to the peptidase C1 family.</text>
</comment>
<evidence type="ECO:0000256" key="10">
    <source>
        <dbReference type="SAM" id="SignalP"/>
    </source>
</evidence>
<dbReference type="AlphaFoldDB" id="A0AAV2TJ99"/>
<dbReference type="SMART" id="SM00645">
    <property type="entry name" value="Pept_C1"/>
    <property type="match status" value="1"/>
</dbReference>
<proteinExistence type="inferred from homology"/>
<dbReference type="FunFam" id="3.90.70.10:FF:000031">
    <property type="entry name" value="Cathepsin B"/>
    <property type="match status" value="1"/>
</dbReference>
<dbReference type="Pfam" id="PF00112">
    <property type="entry name" value="Peptidase_C1"/>
    <property type="match status" value="1"/>
</dbReference>
<dbReference type="CDD" id="cd02620">
    <property type="entry name" value="Peptidase_C1A_CathepsinB"/>
    <property type="match status" value="1"/>
</dbReference>
<dbReference type="InterPro" id="IPR000668">
    <property type="entry name" value="Peptidase_C1A_C"/>
</dbReference>
<dbReference type="Gene3D" id="3.90.70.10">
    <property type="entry name" value="Cysteine proteinases"/>
    <property type="match status" value="1"/>
</dbReference>
<evidence type="ECO:0000256" key="7">
    <source>
        <dbReference type="ARBA" id="ARBA00023157"/>
    </source>
</evidence>
<evidence type="ECO:0000256" key="4">
    <source>
        <dbReference type="ARBA" id="ARBA00022801"/>
    </source>
</evidence>
<dbReference type="SUPFAM" id="SSF54001">
    <property type="entry name" value="Cysteine proteinases"/>
    <property type="match status" value="1"/>
</dbReference>
<accession>A0AAV2TJ99</accession>
<dbReference type="EMBL" id="CAXLJL010000323">
    <property type="protein sequence ID" value="CAL5136442.1"/>
    <property type="molecule type" value="Genomic_DNA"/>
</dbReference>